<comment type="similarity">
    <text evidence="1">Belongs to the sigma-70 factor family. ECF subfamily.</text>
</comment>
<evidence type="ECO:0000256" key="1">
    <source>
        <dbReference type="ARBA" id="ARBA00010641"/>
    </source>
</evidence>
<dbReference type="InterPro" id="IPR036388">
    <property type="entry name" value="WH-like_DNA-bd_sf"/>
</dbReference>
<gene>
    <name evidence="8" type="ordered locus">RC1_1842</name>
</gene>
<dbReference type="NCBIfam" id="TIGR02937">
    <property type="entry name" value="sigma70-ECF"/>
    <property type="match status" value="1"/>
</dbReference>
<dbReference type="InterPro" id="IPR039425">
    <property type="entry name" value="RNA_pol_sigma-70-like"/>
</dbReference>
<dbReference type="eggNOG" id="COG1595">
    <property type="taxonomic scope" value="Bacteria"/>
</dbReference>
<dbReference type="Proteomes" id="UP000001591">
    <property type="component" value="Chromosome"/>
</dbReference>
<dbReference type="SUPFAM" id="SSF88946">
    <property type="entry name" value="Sigma2 domain of RNA polymerase sigma factors"/>
    <property type="match status" value="1"/>
</dbReference>
<evidence type="ECO:0000256" key="5">
    <source>
        <dbReference type="ARBA" id="ARBA00023163"/>
    </source>
</evidence>
<feature type="domain" description="RNA polymerase sigma factor 70 region 4 type 2" evidence="6">
    <location>
        <begin position="109"/>
        <end position="157"/>
    </location>
</feature>
<keyword evidence="4" id="KW-0238">DNA-binding</keyword>
<dbReference type="GO" id="GO:0003677">
    <property type="term" value="F:DNA binding"/>
    <property type="evidence" value="ECO:0007669"/>
    <property type="project" value="UniProtKB-KW"/>
</dbReference>
<name>B6INQ4_RHOCS</name>
<keyword evidence="5" id="KW-0804">Transcription</keyword>
<dbReference type="Gene3D" id="1.10.10.10">
    <property type="entry name" value="Winged helix-like DNA-binding domain superfamily/Winged helix DNA-binding domain"/>
    <property type="match status" value="1"/>
</dbReference>
<accession>B6INQ4</accession>
<keyword evidence="3" id="KW-0731">Sigma factor</keyword>
<dbReference type="KEGG" id="rce:RC1_1842"/>
<evidence type="ECO:0000313" key="9">
    <source>
        <dbReference type="Proteomes" id="UP000001591"/>
    </source>
</evidence>
<proteinExistence type="inferred from homology"/>
<dbReference type="InterPro" id="IPR000838">
    <property type="entry name" value="RNA_pol_sigma70_ECF_CS"/>
</dbReference>
<dbReference type="InterPro" id="IPR053866">
    <property type="entry name" value="PhyR_sigma2"/>
</dbReference>
<evidence type="ECO:0000259" key="6">
    <source>
        <dbReference type="Pfam" id="PF08281"/>
    </source>
</evidence>
<dbReference type="SUPFAM" id="SSF88659">
    <property type="entry name" value="Sigma3 and sigma4 domains of RNA polymerase sigma factors"/>
    <property type="match status" value="1"/>
</dbReference>
<dbReference type="PANTHER" id="PTHR43133:SF25">
    <property type="entry name" value="RNA POLYMERASE SIGMA FACTOR RFAY-RELATED"/>
    <property type="match status" value="1"/>
</dbReference>
<sequence length="172" mass="19039">MGGGVTEFGAEIEQHIGPLRRYARALLRDRTDADDLVQDALARALSRSDRFQPGTNLRAWLFTILHNLHANHVRRKVTAPTVTPVGDAALHVATPAGQDDHMELRDMARGLALLPPEQRQVLLLVALEGLRYEEVATVLGIPVGTVMSRLSRAREALRQHLAGEAPRLRRVK</sequence>
<dbReference type="STRING" id="414684.RC1_1842"/>
<reference evidence="8 9" key="1">
    <citation type="journal article" date="2010" name="BMC Genomics">
        <title>Metabolic flexibility revealed in the genome of the cyst-forming alpha-1 proteobacterium Rhodospirillum centenum.</title>
        <authorList>
            <person name="Lu Y.K."/>
            <person name="Marden J."/>
            <person name="Han M."/>
            <person name="Swingley W.D."/>
            <person name="Mastrian S.D."/>
            <person name="Chowdhury S.R."/>
            <person name="Hao J."/>
            <person name="Helmy T."/>
            <person name="Kim S."/>
            <person name="Kurdoglu A.A."/>
            <person name="Matthies H.J."/>
            <person name="Rollo D."/>
            <person name="Stothard P."/>
            <person name="Blankenship R.E."/>
            <person name="Bauer C.E."/>
            <person name="Touchman J.W."/>
        </authorList>
    </citation>
    <scope>NUCLEOTIDE SEQUENCE [LARGE SCALE GENOMIC DNA]</scope>
    <source>
        <strain evidence="9">ATCC 51521 / SW</strain>
    </source>
</reference>
<organism evidence="8 9">
    <name type="scientific">Rhodospirillum centenum (strain ATCC 51521 / SW)</name>
    <dbReference type="NCBI Taxonomy" id="414684"/>
    <lineage>
        <taxon>Bacteria</taxon>
        <taxon>Pseudomonadati</taxon>
        <taxon>Pseudomonadota</taxon>
        <taxon>Alphaproteobacteria</taxon>
        <taxon>Rhodospirillales</taxon>
        <taxon>Rhodospirillaceae</taxon>
        <taxon>Rhodospirillum</taxon>
    </lineage>
</organism>
<dbReference type="InterPro" id="IPR013325">
    <property type="entry name" value="RNA_pol_sigma_r2"/>
</dbReference>
<evidence type="ECO:0000256" key="2">
    <source>
        <dbReference type="ARBA" id="ARBA00023015"/>
    </source>
</evidence>
<dbReference type="GO" id="GO:0016987">
    <property type="term" value="F:sigma factor activity"/>
    <property type="evidence" value="ECO:0007669"/>
    <property type="project" value="UniProtKB-KW"/>
</dbReference>
<dbReference type="Gene3D" id="1.10.1740.10">
    <property type="match status" value="1"/>
</dbReference>
<dbReference type="Pfam" id="PF22029">
    <property type="entry name" value="PhyR_sigma2"/>
    <property type="match status" value="1"/>
</dbReference>
<evidence type="ECO:0000256" key="3">
    <source>
        <dbReference type="ARBA" id="ARBA00023082"/>
    </source>
</evidence>
<evidence type="ECO:0000259" key="7">
    <source>
        <dbReference type="Pfam" id="PF22029"/>
    </source>
</evidence>
<dbReference type="HOGENOM" id="CLU_047691_1_4_5"/>
<keyword evidence="2" id="KW-0805">Transcription regulation</keyword>
<dbReference type="InterPro" id="IPR013324">
    <property type="entry name" value="RNA_pol_sigma_r3/r4-like"/>
</dbReference>
<dbReference type="CDD" id="cd06171">
    <property type="entry name" value="Sigma70_r4"/>
    <property type="match status" value="1"/>
</dbReference>
<dbReference type="PROSITE" id="PS01063">
    <property type="entry name" value="SIGMA70_ECF"/>
    <property type="match status" value="1"/>
</dbReference>
<dbReference type="PANTHER" id="PTHR43133">
    <property type="entry name" value="RNA POLYMERASE ECF-TYPE SIGMA FACTO"/>
    <property type="match status" value="1"/>
</dbReference>
<evidence type="ECO:0000256" key="4">
    <source>
        <dbReference type="ARBA" id="ARBA00023125"/>
    </source>
</evidence>
<keyword evidence="9" id="KW-1185">Reference proteome</keyword>
<dbReference type="InterPro" id="IPR014284">
    <property type="entry name" value="RNA_pol_sigma-70_dom"/>
</dbReference>
<evidence type="ECO:0000313" key="8">
    <source>
        <dbReference type="EMBL" id="ACI99238.1"/>
    </source>
</evidence>
<dbReference type="InterPro" id="IPR013249">
    <property type="entry name" value="RNA_pol_sigma70_r4_t2"/>
</dbReference>
<dbReference type="AlphaFoldDB" id="B6INQ4"/>
<dbReference type="Pfam" id="PF08281">
    <property type="entry name" value="Sigma70_r4_2"/>
    <property type="match status" value="1"/>
</dbReference>
<dbReference type="EMBL" id="CP000613">
    <property type="protein sequence ID" value="ACI99238.1"/>
    <property type="molecule type" value="Genomic_DNA"/>
</dbReference>
<protein>
    <submittedName>
        <fullName evidence="8">RNA polymerase sigma-70 factor, ECF family protein</fullName>
    </submittedName>
</protein>
<feature type="domain" description="PhyR sigma2" evidence="7">
    <location>
        <begin position="12"/>
        <end position="66"/>
    </location>
</feature>
<dbReference type="GO" id="GO:0006352">
    <property type="term" value="P:DNA-templated transcription initiation"/>
    <property type="evidence" value="ECO:0007669"/>
    <property type="project" value="InterPro"/>
</dbReference>